<comment type="caution">
    <text evidence="2">The sequence shown here is derived from an EMBL/GenBank/DDBJ whole genome shotgun (WGS) entry which is preliminary data.</text>
</comment>
<protein>
    <submittedName>
        <fullName evidence="2">DUF6292 family protein</fullName>
    </submittedName>
</protein>
<sequence>MEWQELHVGYLHDVYLALVRRAVQPSDHWMAEFLPRSASILIEDRELVEECVLALAWDEESGWRFGSFVRGDVRCPTLLRRQRYFGGDVLPDPAEVGDTVLAIVERLRQPRRWWWGHHREQPWGWHYPPAYRSYRDVDDGFDDRLREHLPPDVPYVAPREPSAGA</sequence>
<evidence type="ECO:0000259" key="1">
    <source>
        <dbReference type="Pfam" id="PF19809"/>
    </source>
</evidence>
<dbReference type="InterPro" id="IPR046259">
    <property type="entry name" value="DUF6292"/>
</dbReference>
<dbReference type="EMBL" id="JBHMCF010000036">
    <property type="protein sequence ID" value="MFB9473713.1"/>
    <property type="molecule type" value="Genomic_DNA"/>
</dbReference>
<name>A0ABV5NTQ2_9ACTN</name>
<reference evidence="2 3" key="1">
    <citation type="submission" date="2024-09" db="EMBL/GenBank/DDBJ databases">
        <authorList>
            <person name="Sun Q."/>
            <person name="Mori K."/>
        </authorList>
    </citation>
    <scope>NUCLEOTIDE SEQUENCE [LARGE SCALE GENOMIC DNA]</scope>
    <source>
        <strain evidence="2 3">JCM 3324</strain>
    </source>
</reference>
<evidence type="ECO:0000313" key="3">
    <source>
        <dbReference type="Proteomes" id="UP001589568"/>
    </source>
</evidence>
<proteinExistence type="predicted"/>
<keyword evidence="3" id="KW-1185">Reference proteome</keyword>
<dbReference type="RefSeq" id="WP_364378546.1">
    <property type="nucleotide sequence ID" value="NZ_JBHMCF010000036.1"/>
</dbReference>
<feature type="domain" description="DUF6292" evidence="1">
    <location>
        <begin position="10"/>
        <end position="100"/>
    </location>
</feature>
<organism evidence="2 3">
    <name type="scientific">Nonomuraea salmonea</name>
    <dbReference type="NCBI Taxonomy" id="46181"/>
    <lineage>
        <taxon>Bacteria</taxon>
        <taxon>Bacillati</taxon>
        <taxon>Actinomycetota</taxon>
        <taxon>Actinomycetes</taxon>
        <taxon>Streptosporangiales</taxon>
        <taxon>Streptosporangiaceae</taxon>
        <taxon>Nonomuraea</taxon>
    </lineage>
</organism>
<dbReference type="Pfam" id="PF19809">
    <property type="entry name" value="DUF6292"/>
    <property type="match status" value="1"/>
</dbReference>
<accession>A0ABV5NTQ2</accession>
<evidence type="ECO:0000313" key="2">
    <source>
        <dbReference type="EMBL" id="MFB9473713.1"/>
    </source>
</evidence>
<gene>
    <name evidence="2" type="ORF">ACFFR3_29825</name>
</gene>
<dbReference type="Proteomes" id="UP001589568">
    <property type="component" value="Unassembled WGS sequence"/>
</dbReference>